<comment type="subcellular location">
    <subcellularLocation>
        <location evidence="2">Membrane</location>
        <topology evidence="2">Multi-pass membrane protein</topology>
    </subcellularLocation>
</comment>
<dbReference type="PANTHER" id="PTHR42878">
    <property type="entry name" value="TWO-COMPONENT HISTIDINE KINASE"/>
    <property type="match status" value="1"/>
</dbReference>
<dbReference type="PANTHER" id="PTHR42878:SF7">
    <property type="entry name" value="SENSOR HISTIDINE KINASE GLRK"/>
    <property type="match status" value="1"/>
</dbReference>
<feature type="domain" description="PAS" evidence="15">
    <location>
        <begin position="203"/>
        <end position="238"/>
    </location>
</feature>
<dbReference type="CDD" id="cd00075">
    <property type="entry name" value="HATPase"/>
    <property type="match status" value="1"/>
</dbReference>
<dbReference type="FunFam" id="3.30.565.10:FF:000006">
    <property type="entry name" value="Sensor histidine kinase WalK"/>
    <property type="match status" value="1"/>
</dbReference>
<gene>
    <name evidence="17" type="ordered locus">Q7C_62</name>
</gene>
<evidence type="ECO:0000256" key="5">
    <source>
        <dbReference type="ARBA" id="ARBA00022679"/>
    </source>
</evidence>
<dbReference type="PROSITE" id="PS50109">
    <property type="entry name" value="HIS_KIN"/>
    <property type="match status" value="1"/>
</dbReference>
<evidence type="ECO:0000313" key="17">
    <source>
        <dbReference type="EMBL" id="AFJ01246.1"/>
    </source>
</evidence>
<dbReference type="SUPFAM" id="SSF55874">
    <property type="entry name" value="ATPase domain of HSP90 chaperone/DNA topoisomerase II/histidine kinase"/>
    <property type="match status" value="1"/>
</dbReference>
<evidence type="ECO:0000256" key="12">
    <source>
        <dbReference type="ARBA" id="ARBA00023136"/>
    </source>
</evidence>
<dbReference type="HOGENOM" id="CLU_465259_0_0_6"/>
<reference evidence="17 18" key="1">
    <citation type="journal article" date="2012" name="J. Bacteriol.">
        <title>Complete genome sequences of Methylophaga sp. strain JAM1 and Methylophaga sp. strain JAM7.</title>
        <authorList>
            <person name="Villeneuve C."/>
            <person name="Martineau C."/>
            <person name="Mauffrey F."/>
            <person name="Villemur R."/>
        </authorList>
    </citation>
    <scope>NUCLEOTIDE SEQUENCE [LARGE SCALE GENOMIC DNA]</scope>
    <source>
        <strain evidence="17 18">JAM7</strain>
    </source>
</reference>
<dbReference type="RefSeq" id="WP_014702699.1">
    <property type="nucleotide sequence ID" value="NC_017856.1"/>
</dbReference>
<feature type="transmembrane region" description="Helical" evidence="13">
    <location>
        <begin position="128"/>
        <end position="149"/>
    </location>
</feature>
<dbReference type="AlphaFoldDB" id="I1YEA3"/>
<keyword evidence="7" id="KW-0547">Nucleotide-binding</keyword>
<dbReference type="PATRIC" id="fig|754477.3.peg.62"/>
<keyword evidence="6 13" id="KW-0812">Transmembrane</keyword>
<dbReference type="Pfam" id="PF00512">
    <property type="entry name" value="HisKA"/>
    <property type="match status" value="1"/>
</dbReference>
<dbReference type="Gene3D" id="3.30.565.10">
    <property type="entry name" value="Histidine kinase-like ATPase, C-terminal domain"/>
    <property type="match status" value="1"/>
</dbReference>
<dbReference type="CDD" id="cd00130">
    <property type="entry name" value="PAS"/>
    <property type="match status" value="1"/>
</dbReference>
<keyword evidence="12 13" id="KW-0472">Membrane</keyword>
<evidence type="ECO:0000256" key="11">
    <source>
        <dbReference type="ARBA" id="ARBA00023012"/>
    </source>
</evidence>
<dbReference type="Pfam" id="PF00672">
    <property type="entry name" value="HAMP"/>
    <property type="match status" value="1"/>
</dbReference>
<dbReference type="InterPro" id="IPR004358">
    <property type="entry name" value="Sig_transdc_His_kin-like_C"/>
</dbReference>
<dbReference type="SMART" id="SM00387">
    <property type="entry name" value="HATPase_c"/>
    <property type="match status" value="1"/>
</dbReference>
<dbReference type="InterPro" id="IPR050351">
    <property type="entry name" value="BphY/WalK/GraS-like"/>
</dbReference>
<keyword evidence="5" id="KW-0808">Transferase</keyword>
<keyword evidence="10 13" id="KW-1133">Transmembrane helix</keyword>
<keyword evidence="18" id="KW-1185">Reference proteome</keyword>
<evidence type="ECO:0000256" key="4">
    <source>
        <dbReference type="ARBA" id="ARBA00022553"/>
    </source>
</evidence>
<evidence type="ECO:0000313" key="18">
    <source>
        <dbReference type="Proteomes" id="UP000009145"/>
    </source>
</evidence>
<evidence type="ECO:0000256" key="9">
    <source>
        <dbReference type="ARBA" id="ARBA00022840"/>
    </source>
</evidence>
<dbReference type="STRING" id="754477.Q7C_62"/>
<evidence type="ECO:0000256" key="13">
    <source>
        <dbReference type="SAM" id="Phobius"/>
    </source>
</evidence>
<dbReference type="Pfam" id="PF02518">
    <property type="entry name" value="HATPase_c"/>
    <property type="match status" value="1"/>
</dbReference>
<dbReference type="Proteomes" id="UP000009145">
    <property type="component" value="Chromosome"/>
</dbReference>
<dbReference type="GO" id="GO:0005524">
    <property type="term" value="F:ATP binding"/>
    <property type="evidence" value="ECO:0007669"/>
    <property type="project" value="UniProtKB-KW"/>
</dbReference>
<dbReference type="InterPro" id="IPR005467">
    <property type="entry name" value="His_kinase_dom"/>
</dbReference>
<evidence type="ECO:0000259" key="15">
    <source>
        <dbReference type="PROSITE" id="PS50112"/>
    </source>
</evidence>
<keyword evidence="11" id="KW-0902">Two-component regulatory system</keyword>
<name>I1YEA3_METFJ</name>
<dbReference type="PROSITE" id="PS50885">
    <property type="entry name" value="HAMP"/>
    <property type="match status" value="1"/>
</dbReference>
<dbReference type="Pfam" id="PF13188">
    <property type="entry name" value="PAS_8"/>
    <property type="match status" value="1"/>
</dbReference>
<keyword evidence="9" id="KW-0067">ATP-binding</keyword>
<evidence type="ECO:0000256" key="7">
    <source>
        <dbReference type="ARBA" id="ARBA00022741"/>
    </source>
</evidence>
<proteinExistence type="predicted"/>
<dbReference type="PROSITE" id="PS50112">
    <property type="entry name" value="PAS"/>
    <property type="match status" value="1"/>
</dbReference>
<dbReference type="InterPro" id="IPR035965">
    <property type="entry name" value="PAS-like_dom_sf"/>
</dbReference>
<dbReference type="Gene3D" id="3.30.450.20">
    <property type="entry name" value="PAS domain"/>
    <property type="match status" value="1"/>
</dbReference>
<dbReference type="InterPro" id="IPR036890">
    <property type="entry name" value="HATPase_C_sf"/>
</dbReference>
<accession>I1YEA3</accession>
<evidence type="ECO:0000259" key="16">
    <source>
        <dbReference type="PROSITE" id="PS50885"/>
    </source>
</evidence>
<dbReference type="InterPro" id="IPR003661">
    <property type="entry name" value="HisK_dim/P_dom"/>
</dbReference>
<dbReference type="Gene3D" id="6.10.340.10">
    <property type="match status" value="1"/>
</dbReference>
<dbReference type="InterPro" id="IPR003660">
    <property type="entry name" value="HAMP_dom"/>
</dbReference>
<dbReference type="SUPFAM" id="SSF47384">
    <property type="entry name" value="Homodimeric domain of signal transducing histidine kinase"/>
    <property type="match status" value="1"/>
</dbReference>
<dbReference type="SMART" id="SM00388">
    <property type="entry name" value="HisKA"/>
    <property type="match status" value="1"/>
</dbReference>
<dbReference type="GO" id="GO:0030295">
    <property type="term" value="F:protein kinase activator activity"/>
    <property type="evidence" value="ECO:0007669"/>
    <property type="project" value="TreeGrafter"/>
</dbReference>
<dbReference type="EC" id="2.7.13.3" evidence="3"/>
<dbReference type="InterPro" id="IPR003594">
    <property type="entry name" value="HATPase_dom"/>
</dbReference>
<dbReference type="GO" id="GO:0005886">
    <property type="term" value="C:plasma membrane"/>
    <property type="evidence" value="ECO:0007669"/>
    <property type="project" value="UniProtKB-ARBA"/>
</dbReference>
<protein>
    <recommendedName>
        <fullName evidence="3">histidine kinase</fullName>
        <ecNumber evidence="3">2.7.13.3</ecNumber>
    </recommendedName>
</protein>
<evidence type="ECO:0000259" key="14">
    <source>
        <dbReference type="PROSITE" id="PS50109"/>
    </source>
</evidence>
<comment type="catalytic activity">
    <reaction evidence="1">
        <text>ATP + protein L-histidine = ADP + protein N-phospho-L-histidine.</text>
        <dbReference type="EC" id="2.7.13.3"/>
    </reaction>
</comment>
<keyword evidence="8 17" id="KW-0418">Kinase</keyword>
<dbReference type="Gene3D" id="1.10.287.130">
    <property type="match status" value="1"/>
</dbReference>
<evidence type="ECO:0000256" key="10">
    <source>
        <dbReference type="ARBA" id="ARBA00022989"/>
    </source>
</evidence>
<feature type="domain" description="Histidine kinase" evidence="14">
    <location>
        <begin position="323"/>
        <end position="541"/>
    </location>
</feature>
<evidence type="ECO:0000256" key="2">
    <source>
        <dbReference type="ARBA" id="ARBA00004141"/>
    </source>
</evidence>
<dbReference type="GO" id="GO:0000155">
    <property type="term" value="F:phosphorelay sensor kinase activity"/>
    <property type="evidence" value="ECO:0007669"/>
    <property type="project" value="InterPro"/>
</dbReference>
<dbReference type="PRINTS" id="PR00344">
    <property type="entry name" value="BCTRLSENSOR"/>
</dbReference>
<dbReference type="InterPro" id="IPR036097">
    <property type="entry name" value="HisK_dim/P_sf"/>
</dbReference>
<evidence type="ECO:0000256" key="1">
    <source>
        <dbReference type="ARBA" id="ARBA00000085"/>
    </source>
</evidence>
<evidence type="ECO:0000256" key="8">
    <source>
        <dbReference type="ARBA" id="ARBA00022777"/>
    </source>
</evidence>
<feature type="domain" description="HAMP" evidence="16">
    <location>
        <begin position="150"/>
        <end position="202"/>
    </location>
</feature>
<dbReference type="CDD" id="cd06225">
    <property type="entry name" value="HAMP"/>
    <property type="match status" value="1"/>
</dbReference>
<keyword evidence="4" id="KW-0597">Phosphoprotein</keyword>
<dbReference type="KEGG" id="mec:Q7C_62"/>
<dbReference type="SMART" id="SM00304">
    <property type="entry name" value="HAMP"/>
    <property type="match status" value="1"/>
</dbReference>
<dbReference type="GO" id="GO:0000156">
    <property type="term" value="F:phosphorelay response regulator activity"/>
    <property type="evidence" value="ECO:0007669"/>
    <property type="project" value="TreeGrafter"/>
</dbReference>
<dbReference type="eggNOG" id="COG5002">
    <property type="taxonomic scope" value="Bacteria"/>
</dbReference>
<dbReference type="EMBL" id="CP003380">
    <property type="protein sequence ID" value="AFJ01246.1"/>
    <property type="molecule type" value="Genomic_DNA"/>
</dbReference>
<sequence>MASLFLFNISVLERAFLTEYDNYTSNIERFVSGSVLPHVVQGDLDSVKNLVDGMSDLDIIHQVYVYSYDELIYKKYKNVHYTDEGLLIQDFEFQPLFVELKVHGETVASAKVNLLLKERLERLTQIEVGLLLATIIAMLLFILFFFIFLHSIKRKLAKIEQATRSISRNQIPEFLPVSGDDEFAHTASAFNEMLWQLREKYVAMDMSPDGILIVNAGLRITYINDALTRFFGIETTELESITFEQLTTAFHQQINAKESEINSLKSQFESATIVLNGKKPVILRCHKKRHEVFSKSGYSTVFYFIDVSHETEVERLKTDFLNIAAHELRTPLAGILGFSELLLNYQYDEQQTRDILERIHQQSVLLSTITDDLLDLGKIQSQNNSFVEAVDGDLASILDSCCEQIKIMAQPKSIQLSATYPSEIPAKFDPEKMRRVIINLLSNAIKYSGVRSKIRLSYLPPEFSRNWHEIIISDEGVGMNKEQLSHLGEKFYRADNSGNVPGTGLGVSISKQIMALHGGDIIFQSAVGMGTTATIRLPTISDWPTLNGVTG</sequence>
<dbReference type="SUPFAM" id="SSF55785">
    <property type="entry name" value="PYP-like sensor domain (PAS domain)"/>
    <property type="match status" value="1"/>
</dbReference>
<dbReference type="GO" id="GO:0007234">
    <property type="term" value="P:osmosensory signaling via phosphorelay pathway"/>
    <property type="evidence" value="ECO:0007669"/>
    <property type="project" value="TreeGrafter"/>
</dbReference>
<organism evidence="17 18">
    <name type="scientific">Methylophaga frappieri (strain ATCC BAA-2434 / DSM 25690 / JAM7)</name>
    <dbReference type="NCBI Taxonomy" id="754477"/>
    <lineage>
        <taxon>Bacteria</taxon>
        <taxon>Pseudomonadati</taxon>
        <taxon>Pseudomonadota</taxon>
        <taxon>Gammaproteobacteria</taxon>
        <taxon>Thiotrichales</taxon>
        <taxon>Piscirickettsiaceae</taxon>
        <taxon>Methylophaga</taxon>
    </lineage>
</organism>
<dbReference type="CDD" id="cd00082">
    <property type="entry name" value="HisKA"/>
    <property type="match status" value="1"/>
</dbReference>
<evidence type="ECO:0000256" key="6">
    <source>
        <dbReference type="ARBA" id="ARBA00022692"/>
    </source>
</evidence>
<evidence type="ECO:0000256" key="3">
    <source>
        <dbReference type="ARBA" id="ARBA00012438"/>
    </source>
</evidence>
<dbReference type="InterPro" id="IPR000014">
    <property type="entry name" value="PAS"/>
</dbReference>